<dbReference type="SUPFAM" id="SSF52540">
    <property type="entry name" value="P-loop containing nucleoside triphosphate hydrolases"/>
    <property type="match status" value="1"/>
</dbReference>
<dbReference type="PANTHER" id="PTHR43553">
    <property type="entry name" value="HEAVY METAL TRANSPORTER"/>
    <property type="match status" value="1"/>
</dbReference>
<accession>A0A6B8VK01</accession>
<dbReference type="InterPro" id="IPR015856">
    <property type="entry name" value="ABC_transpr_CbiO/EcfA_su"/>
</dbReference>
<dbReference type="InterPro" id="IPR003439">
    <property type="entry name" value="ABC_transporter-like_ATP-bd"/>
</dbReference>
<evidence type="ECO:0000256" key="3">
    <source>
        <dbReference type="ARBA" id="ARBA00022741"/>
    </source>
</evidence>
<dbReference type="PROSITE" id="PS00211">
    <property type="entry name" value="ABC_TRANSPORTER_1"/>
    <property type="match status" value="1"/>
</dbReference>
<feature type="domain" description="ABC transporter" evidence="5">
    <location>
        <begin position="1"/>
        <end position="228"/>
    </location>
</feature>
<dbReference type="InterPro" id="IPR017871">
    <property type="entry name" value="ABC_transporter-like_CS"/>
</dbReference>
<dbReference type="AlphaFoldDB" id="A0A6B8VK01"/>
<dbReference type="Pfam" id="PF00005">
    <property type="entry name" value="ABC_tran"/>
    <property type="match status" value="1"/>
</dbReference>
<keyword evidence="3" id="KW-0547">Nucleotide-binding</keyword>
<dbReference type="PANTHER" id="PTHR43553:SF24">
    <property type="entry name" value="ENERGY-COUPLING FACTOR TRANSPORTER ATP-BINDING PROTEIN ECFA1"/>
    <property type="match status" value="1"/>
</dbReference>
<dbReference type="EMBL" id="CP046452">
    <property type="protein sequence ID" value="QGU01804.1"/>
    <property type="molecule type" value="Genomic_DNA"/>
</dbReference>
<dbReference type="KEGG" id="ckw:CKALI_04630"/>
<dbReference type="GO" id="GO:0043190">
    <property type="term" value="C:ATP-binding cassette (ABC) transporter complex"/>
    <property type="evidence" value="ECO:0007669"/>
    <property type="project" value="TreeGrafter"/>
</dbReference>
<evidence type="ECO:0000313" key="6">
    <source>
        <dbReference type="EMBL" id="QGU01804.1"/>
    </source>
</evidence>
<evidence type="ECO:0000259" key="5">
    <source>
        <dbReference type="PROSITE" id="PS50893"/>
    </source>
</evidence>
<dbReference type="Gene3D" id="3.40.50.300">
    <property type="entry name" value="P-loop containing nucleotide triphosphate hydrolases"/>
    <property type="match status" value="1"/>
</dbReference>
<organism evidence="6 7">
    <name type="scientific">Corynebacterium kalinowskii</name>
    <dbReference type="NCBI Taxonomy" id="2675216"/>
    <lineage>
        <taxon>Bacteria</taxon>
        <taxon>Bacillati</taxon>
        <taxon>Actinomycetota</taxon>
        <taxon>Actinomycetes</taxon>
        <taxon>Mycobacteriales</taxon>
        <taxon>Corynebacteriaceae</taxon>
        <taxon>Corynebacterium</taxon>
    </lineage>
</organism>
<keyword evidence="4 6" id="KW-0067">ATP-binding</keyword>
<evidence type="ECO:0000313" key="7">
    <source>
        <dbReference type="Proteomes" id="UP000427071"/>
    </source>
</evidence>
<dbReference type="PROSITE" id="PS50893">
    <property type="entry name" value="ABC_TRANSPORTER_2"/>
    <property type="match status" value="1"/>
</dbReference>
<dbReference type="SMART" id="SM00382">
    <property type="entry name" value="AAA"/>
    <property type="match status" value="1"/>
</dbReference>
<evidence type="ECO:0000256" key="2">
    <source>
        <dbReference type="ARBA" id="ARBA00022448"/>
    </source>
</evidence>
<dbReference type="RefSeq" id="WP_156192173.1">
    <property type="nucleotide sequence ID" value="NZ_CP046452.1"/>
</dbReference>
<gene>
    <name evidence="6" type="primary">ecfA2</name>
    <name evidence="6" type="ORF">CKALI_04630</name>
</gene>
<dbReference type="InterPro" id="IPR050095">
    <property type="entry name" value="ECF_ABC_transporter_ATP-bd"/>
</dbReference>
<evidence type="ECO:0000256" key="1">
    <source>
        <dbReference type="ARBA" id="ARBA00005417"/>
    </source>
</evidence>
<dbReference type="InterPro" id="IPR003593">
    <property type="entry name" value="AAA+_ATPase"/>
</dbReference>
<dbReference type="InterPro" id="IPR027417">
    <property type="entry name" value="P-loop_NTPase"/>
</dbReference>
<reference evidence="7" key="1">
    <citation type="submission" date="2019-11" db="EMBL/GenBank/DDBJ databases">
        <title>Complete genome sequence of Corynebacterium kalinowskii 1959, a novel Corynebacterium species isolated from soil of a small paddock in Vilsendorf, Germany.</title>
        <authorList>
            <person name="Schaffert L."/>
            <person name="Ruwe M."/>
            <person name="Milse J."/>
            <person name="Hanuschka K."/>
            <person name="Ortseifen V."/>
            <person name="Droste J."/>
            <person name="Brandt D."/>
            <person name="Schlueter L."/>
            <person name="Kutter Y."/>
            <person name="Vinke S."/>
            <person name="Viehoefer P."/>
            <person name="Jacob L."/>
            <person name="Luebke N.-C."/>
            <person name="Schulte-Berndt E."/>
            <person name="Hain C."/>
            <person name="Linder M."/>
            <person name="Schmidt P."/>
            <person name="Wollenschlaeger L."/>
            <person name="Luttermann T."/>
            <person name="Thieme E."/>
            <person name="Hassa J."/>
            <person name="Haak M."/>
            <person name="Wittchen M."/>
            <person name="Mentz A."/>
            <person name="Persicke M."/>
            <person name="Busche T."/>
            <person name="Ruckert C."/>
        </authorList>
    </citation>
    <scope>NUCLEOTIDE SEQUENCE [LARGE SCALE GENOMIC DNA]</scope>
    <source>
        <strain evidence="7">1959</strain>
    </source>
</reference>
<name>A0A6B8VK01_9CORY</name>
<dbReference type="GO" id="GO:0005524">
    <property type="term" value="F:ATP binding"/>
    <property type="evidence" value="ECO:0007669"/>
    <property type="project" value="UniProtKB-KW"/>
</dbReference>
<dbReference type="GO" id="GO:0042626">
    <property type="term" value="F:ATPase-coupled transmembrane transporter activity"/>
    <property type="evidence" value="ECO:0007669"/>
    <property type="project" value="TreeGrafter"/>
</dbReference>
<keyword evidence="7" id="KW-1185">Reference proteome</keyword>
<dbReference type="GO" id="GO:0016887">
    <property type="term" value="F:ATP hydrolysis activity"/>
    <property type="evidence" value="ECO:0007669"/>
    <property type="project" value="InterPro"/>
</dbReference>
<proteinExistence type="inferred from homology"/>
<comment type="similarity">
    <text evidence="1">Belongs to the ABC transporter superfamily.</text>
</comment>
<protein>
    <submittedName>
        <fullName evidence="6">Energy-coupling factor transporter ATP-binding protein EcfA3</fullName>
        <ecNumber evidence="6">3.6.3.-</ecNumber>
    </submittedName>
</protein>
<keyword evidence="6" id="KW-0378">Hydrolase</keyword>
<sequence>MKLTNVSFKHEDWVLRDVSLSVPTGSRLAVLGANGSGKSTLLKLMAGAWQPYSGTLALNEPYDYSRAGRRALRSQVQMVLQEPDEQLFAPTVYQDVSYGPVNLGVEDVDKRVAEAMDLAGVAHLADRVPHRLSYGQRKLVALAGVLAMRPSYLLLDEPTAGLDPLAVRSLLTVLDALECTVILTTHDVDFAWAVADEIGVLADGRLTVGKSQLLQPSELGMPWAPLVSQKLGKPIARPEDLLD</sequence>
<dbReference type="Proteomes" id="UP000427071">
    <property type="component" value="Chromosome"/>
</dbReference>
<dbReference type="CDD" id="cd03225">
    <property type="entry name" value="ABC_cobalt_CbiO_domain1"/>
    <property type="match status" value="1"/>
</dbReference>
<dbReference type="EC" id="3.6.3.-" evidence="6"/>
<keyword evidence="2" id="KW-0813">Transport</keyword>
<evidence type="ECO:0000256" key="4">
    <source>
        <dbReference type="ARBA" id="ARBA00022840"/>
    </source>
</evidence>